<dbReference type="PANTHER" id="PTHR44943:SF8">
    <property type="entry name" value="TPR REPEAT-CONTAINING PROTEIN MJ0263"/>
    <property type="match status" value="1"/>
</dbReference>
<evidence type="ECO:0000313" key="5">
    <source>
        <dbReference type="EMBL" id="MBM3318081.1"/>
    </source>
</evidence>
<feature type="chain" id="PRO_5037390846" evidence="4">
    <location>
        <begin position="22"/>
        <end position="425"/>
    </location>
</feature>
<protein>
    <submittedName>
        <fullName evidence="5">Tetratricopeptide repeat protein</fullName>
    </submittedName>
</protein>
<dbReference type="EMBL" id="VGIY01000257">
    <property type="protein sequence ID" value="MBM3318081.1"/>
    <property type="molecule type" value="Genomic_DNA"/>
</dbReference>
<dbReference type="SUPFAM" id="SSF48452">
    <property type="entry name" value="TPR-like"/>
    <property type="match status" value="1"/>
</dbReference>
<dbReference type="Pfam" id="PF13431">
    <property type="entry name" value="TPR_17"/>
    <property type="match status" value="1"/>
</dbReference>
<comment type="caution">
    <text evidence="5">The sequence shown here is derived from an EMBL/GenBank/DDBJ whole genome shotgun (WGS) entry which is preliminary data.</text>
</comment>
<feature type="repeat" description="TPR" evidence="3">
    <location>
        <begin position="276"/>
        <end position="309"/>
    </location>
</feature>
<name>A0A937X9C8_UNCEI</name>
<dbReference type="InterPro" id="IPR051685">
    <property type="entry name" value="Ycf3/AcsC/BcsC/TPR_MFPF"/>
</dbReference>
<sequence>MRSRWIVLTCGIALALPGALAGCGKSEFLAGGKLHFTQGRPERALELFEKAVAEQPRNAEAHLWYARALAELERDEEAAAELKTTVELDALQQEMVDNTLLSYWSRRYNSALTFVQAGENARAEGDEALAVQQLERAEDRLRRAAVFTPDSVQNFSNLGKVLFQLGRRDEAMDYFKQAKQMSAGKPRLQAFLFTLFKHLGEQALQSNERASIERALVLMHDAEGLPAEPGPMLELHFNLGSAYYALSELDTLRTADHLVRAAEYYDKVLAQDPGDVMALENLAYVYSEQGRHEEALAVGQKRLDLEPWSEETHLLMVRLHTAAKNNRPANAHLLFSQMLRQGVRLPLDSIRADAGKWGPSADALKMLRDRGAPEERRSYTVGMTAHECWYYWTEGRVYFFQEGQEEFRIAFQGISREKLAELLAG</sequence>
<proteinExistence type="predicted"/>
<evidence type="ECO:0000256" key="3">
    <source>
        <dbReference type="PROSITE-ProRule" id="PRU00339"/>
    </source>
</evidence>
<feature type="repeat" description="TPR" evidence="3">
    <location>
        <begin position="152"/>
        <end position="185"/>
    </location>
</feature>
<dbReference type="Gene3D" id="1.25.40.10">
    <property type="entry name" value="Tetratricopeptide repeat domain"/>
    <property type="match status" value="3"/>
</dbReference>
<evidence type="ECO:0000256" key="1">
    <source>
        <dbReference type="ARBA" id="ARBA00022737"/>
    </source>
</evidence>
<dbReference type="InterPro" id="IPR011990">
    <property type="entry name" value="TPR-like_helical_dom_sf"/>
</dbReference>
<dbReference type="Pfam" id="PF13432">
    <property type="entry name" value="TPR_16"/>
    <property type="match status" value="1"/>
</dbReference>
<feature type="repeat" description="TPR" evidence="3">
    <location>
        <begin position="25"/>
        <end position="58"/>
    </location>
</feature>
<gene>
    <name evidence="5" type="ORF">FJY75_09545</name>
</gene>
<dbReference type="InterPro" id="IPR019734">
    <property type="entry name" value="TPR_rpt"/>
</dbReference>
<keyword evidence="2 3" id="KW-0802">TPR repeat</keyword>
<evidence type="ECO:0000313" key="6">
    <source>
        <dbReference type="Proteomes" id="UP000748308"/>
    </source>
</evidence>
<evidence type="ECO:0000256" key="2">
    <source>
        <dbReference type="ARBA" id="ARBA00022803"/>
    </source>
</evidence>
<dbReference type="PROSITE" id="PS50005">
    <property type="entry name" value="TPR"/>
    <property type="match status" value="3"/>
</dbReference>
<reference evidence="5" key="1">
    <citation type="submission" date="2019-03" db="EMBL/GenBank/DDBJ databases">
        <title>Lake Tanganyika Metagenome-Assembled Genomes (MAGs).</title>
        <authorList>
            <person name="Tran P."/>
        </authorList>
    </citation>
    <scope>NUCLEOTIDE SEQUENCE</scope>
    <source>
        <strain evidence="5">M_DeepCast_400m_m2_100</strain>
    </source>
</reference>
<dbReference type="PROSITE" id="PS51257">
    <property type="entry name" value="PROKAR_LIPOPROTEIN"/>
    <property type="match status" value="1"/>
</dbReference>
<keyword evidence="4" id="KW-0732">Signal</keyword>
<accession>A0A937X9C8</accession>
<dbReference type="Proteomes" id="UP000748308">
    <property type="component" value="Unassembled WGS sequence"/>
</dbReference>
<dbReference type="PANTHER" id="PTHR44943">
    <property type="entry name" value="CELLULOSE SYNTHASE OPERON PROTEIN C"/>
    <property type="match status" value="1"/>
</dbReference>
<dbReference type="AlphaFoldDB" id="A0A937X9C8"/>
<keyword evidence="1" id="KW-0677">Repeat</keyword>
<evidence type="ECO:0000256" key="4">
    <source>
        <dbReference type="SAM" id="SignalP"/>
    </source>
</evidence>
<feature type="signal peptide" evidence="4">
    <location>
        <begin position="1"/>
        <end position="21"/>
    </location>
</feature>
<dbReference type="Pfam" id="PF14559">
    <property type="entry name" value="TPR_19"/>
    <property type="match status" value="1"/>
</dbReference>
<dbReference type="SMART" id="SM00028">
    <property type="entry name" value="TPR"/>
    <property type="match status" value="4"/>
</dbReference>
<organism evidence="5 6">
    <name type="scientific">Eiseniibacteriota bacterium</name>
    <dbReference type="NCBI Taxonomy" id="2212470"/>
    <lineage>
        <taxon>Bacteria</taxon>
        <taxon>Candidatus Eiseniibacteriota</taxon>
    </lineage>
</organism>